<evidence type="ECO:0000313" key="6">
    <source>
        <dbReference type="Proteomes" id="UP000242188"/>
    </source>
</evidence>
<accession>A0A210PNL9</accession>
<dbReference type="PANTHER" id="PTHR28637">
    <property type="entry name" value="DNA REPLICATION FACTOR CDT1"/>
    <property type="match status" value="1"/>
</dbReference>
<evidence type="ECO:0000256" key="1">
    <source>
        <dbReference type="ARBA" id="ARBA00008356"/>
    </source>
</evidence>
<evidence type="ECO:0000313" key="5">
    <source>
        <dbReference type="EMBL" id="OWF38036.1"/>
    </source>
</evidence>
<name>A0A210PNL9_MIZYE</name>
<dbReference type="GO" id="GO:0005634">
    <property type="term" value="C:nucleus"/>
    <property type="evidence" value="ECO:0007669"/>
    <property type="project" value="TreeGrafter"/>
</dbReference>
<dbReference type="STRING" id="6573.A0A210PNL9"/>
<dbReference type="EMBL" id="NEDP02005575">
    <property type="protein sequence ID" value="OWF38036.1"/>
    <property type="molecule type" value="Genomic_DNA"/>
</dbReference>
<reference evidence="5 6" key="1">
    <citation type="journal article" date="2017" name="Nat. Ecol. Evol.">
        <title>Scallop genome provides insights into evolution of bilaterian karyotype and development.</title>
        <authorList>
            <person name="Wang S."/>
            <person name="Zhang J."/>
            <person name="Jiao W."/>
            <person name="Li J."/>
            <person name="Xun X."/>
            <person name="Sun Y."/>
            <person name="Guo X."/>
            <person name="Huan P."/>
            <person name="Dong B."/>
            <person name="Zhang L."/>
            <person name="Hu X."/>
            <person name="Sun X."/>
            <person name="Wang J."/>
            <person name="Zhao C."/>
            <person name="Wang Y."/>
            <person name="Wang D."/>
            <person name="Huang X."/>
            <person name="Wang R."/>
            <person name="Lv J."/>
            <person name="Li Y."/>
            <person name="Zhang Z."/>
            <person name="Liu B."/>
            <person name="Lu W."/>
            <person name="Hui Y."/>
            <person name="Liang J."/>
            <person name="Zhou Z."/>
            <person name="Hou R."/>
            <person name="Li X."/>
            <person name="Liu Y."/>
            <person name="Li H."/>
            <person name="Ning X."/>
            <person name="Lin Y."/>
            <person name="Zhao L."/>
            <person name="Xing Q."/>
            <person name="Dou J."/>
            <person name="Li Y."/>
            <person name="Mao J."/>
            <person name="Guo H."/>
            <person name="Dou H."/>
            <person name="Li T."/>
            <person name="Mu C."/>
            <person name="Jiang W."/>
            <person name="Fu Q."/>
            <person name="Fu X."/>
            <person name="Miao Y."/>
            <person name="Liu J."/>
            <person name="Yu Q."/>
            <person name="Li R."/>
            <person name="Liao H."/>
            <person name="Li X."/>
            <person name="Kong Y."/>
            <person name="Jiang Z."/>
            <person name="Chourrout D."/>
            <person name="Li R."/>
            <person name="Bao Z."/>
        </authorList>
    </citation>
    <scope>NUCLEOTIDE SEQUENCE [LARGE SCALE GENOMIC DNA]</scope>
    <source>
        <strain evidence="5 6">PY_sf001</strain>
    </source>
</reference>
<dbReference type="InterPro" id="IPR036390">
    <property type="entry name" value="WH_DNA-bd_sf"/>
</dbReference>
<dbReference type="Pfam" id="PF16679">
    <property type="entry name" value="CDT1_C"/>
    <property type="match status" value="1"/>
</dbReference>
<evidence type="ECO:0000259" key="4">
    <source>
        <dbReference type="SMART" id="SM01075"/>
    </source>
</evidence>
<dbReference type="CDD" id="cd08674">
    <property type="entry name" value="Cdt1_m"/>
    <property type="match status" value="1"/>
</dbReference>
<dbReference type="InterPro" id="IPR045173">
    <property type="entry name" value="Cdt1"/>
</dbReference>
<dbReference type="GO" id="GO:0070182">
    <property type="term" value="F:DNA polymerase binding"/>
    <property type="evidence" value="ECO:0007669"/>
    <property type="project" value="TreeGrafter"/>
</dbReference>
<feature type="domain" description="CDT1 Geminin-binding" evidence="4">
    <location>
        <begin position="75"/>
        <end position="240"/>
    </location>
</feature>
<protein>
    <submittedName>
        <fullName evidence="5">DNA replication factor Cdt1</fullName>
    </submittedName>
</protein>
<dbReference type="GO" id="GO:0000076">
    <property type="term" value="P:DNA replication checkpoint signaling"/>
    <property type="evidence" value="ECO:0007669"/>
    <property type="project" value="TreeGrafter"/>
</dbReference>
<dbReference type="InterPro" id="IPR038090">
    <property type="entry name" value="Cdt1_C_WH_dom_sf"/>
</dbReference>
<dbReference type="GO" id="GO:0000278">
    <property type="term" value="P:mitotic cell cycle"/>
    <property type="evidence" value="ECO:0007669"/>
    <property type="project" value="TreeGrafter"/>
</dbReference>
<dbReference type="InterPro" id="IPR014939">
    <property type="entry name" value="CDT1_Gemini-bd-like"/>
</dbReference>
<comment type="similarity">
    <text evidence="1">Belongs to the Cdt1 family.</text>
</comment>
<comment type="caution">
    <text evidence="5">The sequence shown here is derived from an EMBL/GenBank/DDBJ whole genome shotgun (WGS) entry which is preliminary data.</text>
</comment>
<dbReference type="Gene3D" id="1.10.10.1420">
    <property type="entry name" value="DNA replication factor Cdt1, C-terminal WH domain"/>
    <property type="match status" value="1"/>
</dbReference>
<organism evidence="5 6">
    <name type="scientific">Mizuhopecten yessoensis</name>
    <name type="common">Japanese scallop</name>
    <name type="synonym">Patinopecten yessoensis</name>
    <dbReference type="NCBI Taxonomy" id="6573"/>
    <lineage>
        <taxon>Eukaryota</taxon>
        <taxon>Metazoa</taxon>
        <taxon>Spiralia</taxon>
        <taxon>Lophotrochozoa</taxon>
        <taxon>Mollusca</taxon>
        <taxon>Bivalvia</taxon>
        <taxon>Autobranchia</taxon>
        <taxon>Pteriomorphia</taxon>
        <taxon>Pectinida</taxon>
        <taxon>Pectinoidea</taxon>
        <taxon>Pectinidae</taxon>
        <taxon>Mizuhopecten</taxon>
    </lineage>
</organism>
<proteinExistence type="inferred from homology"/>
<evidence type="ECO:0000256" key="2">
    <source>
        <dbReference type="ARBA" id="ARBA00023306"/>
    </source>
</evidence>
<dbReference type="CDD" id="cd08767">
    <property type="entry name" value="Cdt1_c"/>
    <property type="match status" value="1"/>
</dbReference>
<dbReference type="GO" id="GO:0071163">
    <property type="term" value="P:DNA replication preinitiation complex assembly"/>
    <property type="evidence" value="ECO:0007669"/>
    <property type="project" value="InterPro"/>
</dbReference>
<feature type="region of interest" description="Disordered" evidence="3">
    <location>
        <begin position="284"/>
        <end position="304"/>
    </location>
</feature>
<dbReference type="GO" id="GO:0003677">
    <property type="term" value="F:DNA binding"/>
    <property type="evidence" value="ECO:0007669"/>
    <property type="project" value="InterPro"/>
</dbReference>
<sequence>MKQKLSKVGGLEDLKARLSDMAKTKASLKKDVPKLQKFDKVDIEVPVTSKETTKKAPAYERFHALATPAPPTLTMPYKYRLLGDMFRSMDTVVSMLHNRAEACTFSKLRAAVQSMTKRNFEERHAGQVKTVYPTAYTFRQQKGIPDFTSSKPAGYQLTVEANLTEDEDVKMKKVNFAAKDLLDRRCIFQNKLLCIVKRHHKEFLARLDKPLSIPDDKITRWHPKFPVDEVPDVEVSELPKPDVSHKYTTAKDVLEARRGQLPAKVEQALENVALASKEESIKQEAVKAESNQRVTDTNSSAGSQYKGIPQSLLDKIRAKENKKLSLAMTRNPAEDRRLEMLQRLPNLMRMLRSHFVTEKKNALLLENIVQKLGDSSRNFIPFAAMESHVKLMIEVLPKWLTLIEIKKGKYVKMDKNLDLQVLIEGVNNILKSKR</sequence>
<dbReference type="Pfam" id="PF08839">
    <property type="entry name" value="CDT1"/>
    <property type="match status" value="1"/>
</dbReference>
<dbReference type="GO" id="GO:0030174">
    <property type="term" value="P:regulation of DNA-templated DNA replication initiation"/>
    <property type="evidence" value="ECO:0007669"/>
    <property type="project" value="InterPro"/>
</dbReference>
<gene>
    <name evidence="5" type="ORF">KP79_PYT14354</name>
</gene>
<feature type="compositionally biased region" description="Polar residues" evidence="3">
    <location>
        <begin position="289"/>
        <end position="303"/>
    </location>
</feature>
<dbReference type="AlphaFoldDB" id="A0A210PNL9"/>
<evidence type="ECO:0000256" key="3">
    <source>
        <dbReference type="SAM" id="MobiDB-lite"/>
    </source>
</evidence>
<dbReference type="Proteomes" id="UP000242188">
    <property type="component" value="Unassembled WGS sequence"/>
</dbReference>
<dbReference type="OrthoDB" id="341730at2759"/>
<dbReference type="SUPFAM" id="SSF46785">
    <property type="entry name" value="Winged helix' DNA-binding domain"/>
    <property type="match status" value="1"/>
</dbReference>
<keyword evidence="2" id="KW-0131">Cell cycle</keyword>
<keyword evidence="6" id="KW-1185">Reference proteome</keyword>
<dbReference type="InterPro" id="IPR032054">
    <property type="entry name" value="Cdt1_C"/>
</dbReference>
<dbReference type="PANTHER" id="PTHR28637:SF1">
    <property type="entry name" value="DNA REPLICATION FACTOR CDT1"/>
    <property type="match status" value="1"/>
</dbReference>
<dbReference type="SMART" id="SM01075">
    <property type="entry name" value="CDT1"/>
    <property type="match status" value="1"/>
</dbReference>